<dbReference type="EMBL" id="CP137640">
    <property type="protein sequence ID" value="WVX82737.1"/>
    <property type="molecule type" value="Genomic_DNA"/>
</dbReference>
<name>A0ABZ2CH94_9BACI</name>
<evidence type="ECO:0008006" key="3">
    <source>
        <dbReference type="Google" id="ProtNLM"/>
    </source>
</evidence>
<organism evidence="1 2">
    <name type="scientific">Niallia oryzisoli</name>
    <dbReference type="NCBI Taxonomy" id="1737571"/>
    <lineage>
        <taxon>Bacteria</taxon>
        <taxon>Bacillati</taxon>
        <taxon>Bacillota</taxon>
        <taxon>Bacilli</taxon>
        <taxon>Bacillales</taxon>
        <taxon>Bacillaceae</taxon>
        <taxon>Niallia</taxon>
    </lineage>
</organism>
<dbReference type="RefSeq" id="WP_338451632.1">
    <property type="nucleotide sequence ID" value="NZ_CP137640.1"/>
</dbReference>
<keyword evidence="2" id="KW-1185">Reference proteome</keyword>
<evidence type="ECO:0000313" key="2">
    <source>
        <dbReference type="Proteomes" id="UP001357223"/>
    </source>
</evidence>
<proteinExistence type="predicted"/>
<evidence type="ECO:0000313" key="1">
    <source>
        <dbReference type="EMBL" id="WVX82737.1"/>
    </source>
</evidence>
<gene>
    <name evidence="1" type="ORF">R4Z09_07070</name>
</gene>
<dbReference type="Proteomes" id="UP001357223">
    <property type="component" value="Chromosome"/>
</dbReference>
<protein>
    <recommendedName>
        <fullName evidence="3">Na+/H+ antiporter</fullName>
    </recommendedName>
</protein>
<reference evidence="1 2" key="1">
    <citation type="submission" date="2023-10" db="EMBL/GenBank/DDBJ databases">
        <title>Niallia locisalis sp.nov. isolated from a salt pond sample.</title>
        <authorList>
            <person name="Li X.-J."/>
            <person name="Dong L."/>
        </authorList>
    </citation>
    <scope>NUCLEOTIDE SEQUENCE [LARGE SCALE GENOMIC DNA]</scope>
    <source>
        <strain evidence="1 2">DSM 29761</strain>
    </source>
</reference>
<accession>A0ABZ2CH94</accession>
<sequence length="64" mass="7369">MGRILSIVLIGMGGYYLFQKRFRVINAVLGNSMMRRFFVRSLMNIPAIRNRMMGSVFSQSPKPI</sequence>